<dbReference type="SUPFAM" id="SSF55785">
    <property type="entry name" value="PYP-like sensor domain (PAS domain)"/>
    <property type="match status" value="1"/>
</dbReference>
<dbReference type="PANTHER" id="PTHR43065:SF10">
    <property type="entry name" value="PEROXIDE STRESS-ACTIVATED HISTIDINE KINASE MAK3"/>
    <property type="match status" value="1"/>
</dbReference>
<dbReference type="InterPro" id="IPR003661">
    <property type="entry name" value="HisK_dim/P_dom"/>
</dbReference>
<dbReference type="Gene3D" id="1.10.287.130">
    <property type="match status" value="1"/>
</dbReference>
<feature type="domain" description="PAC" evidence="12">
    <location>
        <begin position="307"/>
        <end position="359"/>
    </location>
</feature>
<dbReference type="GO" id="GO:0006355">
    <property type="term" value="P:regulation of DNA-templated transcription"/>
    <property type="evidence" value="ECO:0007669"/>
    <property type="project" value="InterPro"/>
</dbReference>
<evidence type="ECO:0000259" key="11">
    <source>
        <dbReference type="PROSITE" id="PS50112"/>
    </source>
</evidence>
<dbReference type="RefSeq" id="WP_188554875.1">
    <property type="nucleotide sequence ID" value="NZ_BMGT01000003.1"/>
</dbReference>
<dbReference type="InterPro" id="IPR036097">
    <property type="entry name" value="HisK_dim/P_sf"/>
</dbReference>
<dbReference type="NCBIfam" id="TIGR00229">
    <property type="entry name" value="sensory_box"/>
    <property type="match status" value="1"/>
</dbReference>
<name>A0A917M7Z2_9BACT</name>
<dbReference type="EC" id="2.7.13.3" evidence="2"/>
<evidence type="ECO:0000256" key="6">
    <source>
        <dbReference type="ARBA" id="ARBA00022777"/>
    </source>
</evidence>
<evidence type="ECO:0000256" key="4">
    <source>
        <dbReference type="ARBA" id="ARBA00022679"/>
    </source>
</evidence>
<feature type="transmembrane region" description="Helical" evidence="9">
    <location>
        <begin position="12"/>
        <end position="30"/>
    </location>
</feature>
<keyword evidence="9" id="KW-1133">Transmembrane helix</keyword>
<dbReference type="SMART" id="SM00091">
    <property type="entry name" value="PAS"/>
    <property type="match status" value="1"/>
</dbReference>
<evidence type="ECO:0000259" key="12">
    <source>
        <dbReference type="PROSITE" id="PS50113"/>
    </source>
</evidence>
<feature type="domain" description="Histidine kinase" evidence="10">
    <location>
        <begin position="372"/>
        <end position="590"/>
    </location>
</feature>
<dbReference type="CDD" id="cd00082">
    <property type="entry name" value="HisKA"/>
    <property type="match status" value="1"/>
</dbReference>
<dbReference type="PANTHER" id="PTHR43065">
    <property type="entry name" value="SENSOR HISTIDINE KINASE"/>
    <property type="match status" value="1"/>
</dbReference>
<keyword evidence="3" id="KW-0597">Phosphoprotein</keyword>
<evidence type="ECO:0000256" key="1">
    <source>
        <dbReference type="ARBA" id="ARBA00000085"/>
    </source>
</evidence>
<organism evidence="13 14">
    <name type="scientific">Edaphobacter dinghuensis</name>
    <dbReference type="NCBI Taxonomy" id="1560005"/>
    <lineage>
        <taxon>Bacteria</taxon>
        <taxon>Pseudomonadati</taxon>
        <taxon>Acidobacteriota</taxon>
        <taxon>Terriglobia</taxon>
        <taxon>Terriglobales</taxon>
        <taxon>Acidobacteriaceae</taxon>
        <taxon>Edaphobacter</taxon>
    </lineage>
</organism>
<evidence type="ECO:0000256" key="5">
    <source>
        <dbReference type="ARBA" id="ARBA00022741"/>
    </source>
</evidence>
<keyword evidence="6" id="KW-0418">Kinase</keyword>
<dbReference type="InterPro" id="IPR000014">
    <property type="entry name" value="PAS"/>
</dbReference>
<evidence type="ECO:0000313" key="13">
    <source>
        <dbReference type="EMBL" id="GGG83272.1"/>
    </source>
</evidence>
<dbReference type="Pfam" id="PF00989">
    <property type="entry name" value="PAS"/>
    <property type="match status" value="1"/>
</dbReference>
<feature type="transmembrane region" description="Helical" evidence="9">
    <location>
        <begin position="184"/>
        <end position="201"/>
    </location>
</feature>
<evidence type="ECO:0000256" key="2">
    <source>
        <dbReference type="ARBA" id="ARBA00012438"/>
    </source>
</evidence>
<accession>A0A917M7Z2</accession>
<dbReference type="Gene3D" id="3.30.565.10">
    <property type="entry name" value="Histidine kinase-like ATPase, C-terminal domain"/>
    <property type="match status" value="1"/>
</dbReference>
<proteinExistence type="predicted"/>
<dbReference type="Gene3D" id="3.30.450.20">
    <property type="entry name" value="PAS domain"/>
    <property type="match status" value="1"/>
</dbReference>
<evidence type="ECO:0000313" key="14">
    <source>
        <dbReference type="Proteomes" id="UP000647241"/>
    </source>
</evidence>
<sequence length="597" mass="66192">MNLNQFNRILRQVFLLPVIALLLAAVALYLQIQGANSTVRLIQQSDAHISQVSRINTLILNEESALRGYENTSDARFLQPYLDASPRLQAEFDKMKNMPGLDDIEKRYIDDLVNKHQLWVDAFALPVIATIQAGGQVRDVDLNLRGKSMMDDIRKDLSDTTHNAEQRRAARIHLWQYQVRHMEWLLLVLALCVGIFIGLFTRNRLHAVSDAYKTSLDVLGRRAEEIFQSEQQLRTTLASIGDGVITCDTEGRVQMMNPVAVELTGWTQAEALGKPLETIFHIISETTRTPMENPVSKVKRLNRIIALGNHTILVRKDKTELHIADSGAPIRDRTDGIAGVVMVFRDITLERKTQDALLANEKLAVAGRLAATIAHEIHNPLDSVSNLLYLMRNGVTEEESVQFMDMAEQELARVTQISRAMLGLYRESKAPVLVDLKDMLQEILLLMERRLTDERVNIHADLPSGIAVDAFPAELRQVFTNLIANAAEAAGPGGNVRVNLRPQPALSIDGHKQEAGATVMITDNGMGIPDEVRPHLFQPFFTTKGERGTGLGLWVSRGIVTKHGGTIELASNTDEATHGTSVSVFLATKPTINAGGD</sequence>
<dbReference type="InterPro" id="IPR003594">
    <property type="entry name" value="HATPase_dom"/>
</dbReference>
<dbReference type="AlphaFoldDB" id="A0A917M7Z2"/>
<evidence type="ECO:0000256" key="7">
    <source>
        <dbReference type="ARBA" id="ARBA00022840"/>
    </source>
</evidence>
<dbReference type="GO" id="GO:0005524">
    <property type="term" value="F:ATP binding"/>
    <property type="evidence" value="ECO:0007669"/>
    <property type="project" value="UniProtKB-KW"/>
</dbReference>
<dbReference type="PROSITE" id="PS50113">
    <property type="entry name" value="PAC"/>
    <property type="match status" value="1"/>
</dbReference>
<dbReference type="Pfam" id="PF02518">
    <property type="entry name" value="HATPase_c"/>
    <property type="match status" value="1"/>
</dbReference>
<keyword evidence="4" id="KW-0808">Transferase</keyword>
<evidence type="ECO:0000256" key="3">
    <source>
        <dbReference type="ARBA" id="ARBA00022553"/>
    </source>
</evidence>
<dbReference type="InterPro" id="IPR013767">
    <property type="entry name" value="PAS_fold"/>
</dbReference>
<feature type="domain" description="PAS" evidence="11">
    <location>
        <begin position="229"/>
        <end position="308"/>
    </location>
</feature>
<keyword evidence="5" id="KW-0547">Nucleotide-binding</keyword>
<evidence type="ECO:0000256" key="9">
    <source>
        <dbReference type="SAM" id="Phobius"/>
    </source>
</evidence>
<protein>
    <recommendedName>
        <fullName evidence="2">histidine kinase</fullName>
        <ecNumber evidence="2">2.7.13.3</ecNumber>
    </recommendedName>
</protein>
<reference evidence="13" key="1">
    <citation type="journal article" date="2014" name="Int. J. Syst. Evol. Microbiol.">
        <title>Complete genome sequence of Corynebacterium casei LMG S-19264T (=DSM 44701T), isolated from a smear-ripened cheese.</title>
        <authorList>
            <consortium name="US DOE Joint Genome Institute (JGI-PGF)"/>
            <person name="Walter F."/>
            <person name="Albersmeier A."/>
            <person name="Kalinowski J."/>
            <person name="Ruckert C."/>
        </authorList>
    </citation>
    <scope>NUCLEOTIDE SEQUENCE</scope>
    <source>
        <strain evidence="13">CGMCC 1.12997</strain>
    </source>
</reference>
<dbReference type="InterPro" id="IPR035965">
    <property type="entry name" value="PAS-like_dom_sf"/>
</dbReference>
<dbReference type="CDD" id="cd00075">
    <property type="entry name" value="HATPase"/>
    <property type="match status" value="1"/>
</dbReference>
<keyword evidence="9" id="KW-0812">Transmembrane</keyword>
<dbReference type="Proteomes" id="UP000647241">
    <property type="component" value="Unassembled WGS sequence"/>
</dbReference>
<dbReference type="EMBL" id="BMGT01000003">
    <property type="protein sequence ID" value="GGG83272.1"/>
    <property type="molecule type" value="Genomic_DNA"/>
</dbReference>
<evidence type="ECO:0000259" key="10">
    <source>
        <dbReference type="PROSITE" id="PS50109"/>
    </source>
</evidence>
<comment type="caution">
    <text evidence="13">The sequence shown here is derived from an EMBL/GenBank/DDBJ whole genome shotgun (WGS) entry which is preliminary data.</text>
</comment>
<dbReference type="PRINTS" id="PR00344">
    <property type="entry name" value="BCTRLSENSOR"/>
</dbReference>
<dbReference type="GO" id="GO:0000155">
    <property type="term" value="F:phosphorelay sensor kinase activity"/>
    <property type="evidence" value="ECO:0007669"/>
    <property type="project" value="InterPro"/>
</dbReference>
<dbReference type="CDD" id="cd00130">
    <property type="entry name" value="PAS"/>
    <property type="match status" value="1"/>
</dbReference>
<dbReference type="Pfam" id="PF05227">
    <property type="entry name" value="CHASE3"/>
    <property type="match status" value="1"/>
</dbReference>
<dbReference type="InterPro" id="IPR036890">
    <property type="entry name" value="HATPase_C_sf"/>
</dbReference>
<dbReference type="SMART" id="SM00387">
    <property type="entry name" value="HATPase_c"/>
    <property type="match status" value="1"/>
</dbReference>
<comment type="catalytic activity">
    <reaction evidence="1">
        <text>ATP + protein L-histidine = ADP + protein N-phospho-L-histidine.</text>
        <dbReference type="EC" id="2.7.13.3"/>
    </reaction>
</comment>
<keyword evidence="9" id="KW-0472">Membrane</keyword>
<reference evidence="13" key="2">
    <citation type="submission" date="2020-09" db="EMBL/GenBank/DDBJ databases">
        <authorList>
            <person name="Sun Q."/>
            <person name="Zhou Y."/>
        </authorList>
    </citation>
    <scope>NUCLEOTIDE SEQUENCE</scope>
    <source>
        <strain evidence="13">CGMCC 1.12997</strain>
    </source>
</reference>
<keyword evidence="14" id="KW-1185">Reference proteome</keyword>
<gene>
    <name evidence="13" type="ORF">GCM10011585_28720</name>
</gene>
<dbReference type="PROSITE" id="PS50109">
    <property type="entry name" value="HIS_KIN"/>
    <property type="match status" value="1"/>
</dbReference>
<dbReference type="InterPro" id="IPR000700">
    <property type="entry name" value="PAS-assoc_C"/>
</dbReference>
<dbReference type="InterPro" id="IPR007891">
    <property type="entry name" value="CHASE3"/>
</dbReference>
<keyword evidence="8" id="KW-0902">Two-component regulatory system</keyword>
<dbReference type="SUPFAM" id="SSF55874">
    <property type="entry name" value="ATPase domain of HSP90 chaperone/DNA topoisomerase II/histidine kinase"/>
    <property type="match status" value="1"/>
</dbReference>
<dbReference type="InterPro" id="IPR004358">
    <property type="entry name" value="Sig_transdc_His_kin-like_C"/>
</dbReference>
<evidence type="ECO:0000256" key="8">
    <source>
        <dbReference type="ARBA" id="ARBA00023012"/>
    </source>
</evidence>
<dbReference type="PROSITE" id="PS50112">
    <property type="entry name" value="PAS"/>
    <property type="match status" value="1"/>
</dbReference>
<dbReference type="InterPro" id="IPR005467">
    <property type="entry name" value="His_kinase_dom"/>
</dbReference>
<dbReference type="SUPFAM" id="SSF47384">
    <property type="entry name" value="Homodimeric domain of signal transducing histidine kinase"/>
    <property type="match status" value="1"/>
</dbReference>
<keyword evidence="7" id="KW-0067">ATP-binding</keyword>